<dbReference type="EMBL" id="BPLR01002729">
    <property type="protein sequence ID" value="GIX77190.1"/>
    <property type="molecule type" value="Genomic_DNA"/>
</dbReference>
<organism evidence="1 2">
    <name type="scientific">Caerostris extrusa</name>
    <name type="common">Bark spider</name>
    <name type="synonym">Caerostris bankana</name>
    <dbReference type="NCBI Taxonomy" id="172846"/>
    <lineage>
        <taxon>Eukaryota</taxon>
        <taxon>Metazoa</taxon>
        <taxon>Ecdysozoa</taxon>
        <taxon>Arthropoda</taxon>
        <taxon>Chelicerata</taxon>
        <taxon>Arachnida</taxon>
        <taxon>Araneae</taxon>
        <taxon>Araneomorphae</taxon>
        <taxon>Entelegynae</taxon>
        <taxon>Araneoidea</taxon>
        <taxon>Araneidae</taxon>
        <taxon>Caerostris</taxon>
    </lineage>
</organism>
<name>A0AAV4MYZ9_CAEEX</name>
<sequence>MVYFQTYTTKTIHGKDSNLKLVVPSELSEVDTNNQAQKNIDQTRVLLDIVLPKNGFKYSLKNSCCTENTLYVRVGICQQRSPESYIADSGQSTIFMGYISLPRCLEFLSPIFRRVLRKGKERREASYIMPSSFPTNPLSPFDYKWRGGE</sequence>
<evidence type="ECO:0000313" key="1">
    <source>
        <dbReference type="EMBL" id="GIX77190.1"/>
    </source>
</evidence>
<evidence type="ECO:0000313" key="2">
    <source>
        <dbReference type="Proteomes" id="UP001054945"/>
    </source>
</evidence>
<keyword evidence="2" id="KW-1185">Reference proteome</keyword>
<dbReference type="Proteomes" id="UP001054945">
    <property type="component" value="Unassembled WGS sequence"/>
</dbReference>
<proteinExistence type="predicted"/>
<comment type="caution">
    <text evidence="1">The sequence shown here is derived from an EMBL/GenBank/DDBJ whole genome shotgun (WGS) entry which is preliminary data.</text>
</comment>
<accession>A0AAV4MYZ9</accession>
<protein>
    <submittedName>
        <fullName evidence="1">Uncharacterized protein</fullName>
    </submittedName>
</protein>
<gene>
    <name evidence="1" type="ORF">CEXT_582891</name>
</gene>
<reference evidence="1 2" key="1">
    <citation type="submission" date="2021-06" db="EMBL/GenBank/DDBJ databases">
        <title>Caerostris extrusa draft genome.</title>
        <authorList>
            <person name="Kono N."/>
            <person name="Arakawa K."/>
        </authorList>
    </citation>
    <scope>NUCLEOTIDE SEQUENCE [LARGE SCALE GENOMIC DNA]</scope>
</reference>
<dbReference type="AlphaFoldDB" id="A0AAV4MYZ9"/>